<name>A0A6J7CTE0_9ZZZZ</name>
<dbReference type="AlphaFoldDB" id="A0A6J7CTE0"/>
<reference evidence="2" key="1">
    <citation type="submission" date="2020-05" db="EMBL/GenBank/DDBJ databases">
        <authorList>
            <person name="Chiriac C."/>
            <person name="Salcher M."/>
            <person name="Ghai R."/>
            <person name="Kavagutti S V."/>
        </authorList>
    </citation>
    <scope>NUCLEOTIDE SEQUENCE</scope>
</reference>
<evidence type="ECO:0000313" key="2">
    <source>
        <dbReference type="EMBL" id="CAB4860128.1"/>
    </source>
</evidence>
<dbReference type="Pfam" id="PF10009">
    <property type="entry name" value="DUF2252"/>
    <property type="match status" value="1"/>
</dbReference>
<dbReference type="PANTHER" id="PTHR39441">
    <property type="entry name" value="DUF2252 DOMAIN-CONTAINING PROTEIN"/>
    <property type="match status" value="1"/>
</dbReference>
<organism evidence="2">
    <name type="scientific">freshwater metagenome</name>
    <dbReference type="NCBI Taxonomy" id="449393"/>
    <lineage>
        <taxon>unclassified sequences</taxon>
        <taxon>metagenomes</taxon>
        <taxon>ecological metagenomes</taxon>
    </lineage>
</organism>
<sequence>MDELAGEQNTPETSTIAESDPAVSPPHASLPEASLPSAALPTEPAAFVRTSTVAEREAAGRGARIHRPRTSIAGFMPAASRPNPVVLLEGQETVRMPALLPLRHERMSASPFTFYRGSAVIMTADLASMPDTGLVTQLCGDAHLSNFGLFAAPDRSVIFDVNDFDETNPGPFEWDVLRLSTSFVLAGRDLGLGDAECSAAASGAASAYRLQMQKYAQMADLAIWYDRVGVDVLIEWAKEQDTPDAQRRIERGVSKARSRDAWSAVEKMTEMIGDRRQFKDLPPLLMRIPLDDRLAARINALLMQYKQTLPHDRQVLLNRYEVVDLGHKVVGVGSVGLLAFVVLLQGRDENDLLVLQVKQAVASVLEPVTSVSAEVMSGQRVVYGQQLMQAASDVFLGWIRGPGGRDYYIRQLRDMKFAPDPASLDASSLAGYATICGRTLARGHARGGDAVAIATYLGSSTKFDRAVRDFSLTYADQVARDFAAYQAAIASGSVHVAAPGEGANYRFTVTAAGGFDIESSGMSPATPAAG</sequence>
<evidence type="ECO:0000256" key="1">
    <source>
        <dbReference type="SAM" id="MobiDB-lite"/>
    </source>
</evidence>
<accession>A0A6J7CTE0</accession>
<gene>
    <name evidence="2" type="ORF">UFOPK3402_00164</name>
</gene>
<dbReference type="InterPro" id="IPR018721">
    <property type="entry name" value="DUF2252"/>
</dbReference>
<feature type="compositionally biased region" description="Low complexity" evidence="1">
    <location>
        <begin position="25"/>
        <end position="38"/>
    </location>
</feature>
<protein>
    <submittedName>
        <fullName evidence="2">Unannotated protein</fullName>
    </submittedName>
</protein>
<feature type="region of interest" description="Disordered" evidence="1">
    <location>
        <begin position="1"/>
        <end position="38"/>
    </location>
</feature>
<dbReference type="EMBL" id="CAFBLS010000011">
    <property type="protein sequence ID" value="CAB4860128.1"/>
    <property type="molecule type" value="Genomic_DNA"/>
</dbReference>
<dbReference type="PANTHER" id="PTHR39441:SF1">
    <property type="entry name" value="DUF2252 DOMAIN-CONTAINING PROTEIN"/>
    <property type="match status" value="1"/>
</dbReference>
<feature type="compositionally biased region" description="Polar residues" evidence="1">
    <location>
        <begin position="7"/>
        <end position="17"/>
    </location>
</feature>
<proteinExistence type="predicted"/>